<dbReference type="KEGG" id="gsb:GSUB_17245"/>
<evidence type="ECO:0000313" key="1">
    <source>
        <dbReference type="EMBL" id="AJF08231.1"/>
    </source>
</evidence>
<name>A0A0B5FXA9_9BACT</name>
<evidence type="ECO:0000313" key="2">
    <source>
        <dbReference type="Proteomes" id="UP000035036"/>
    </source>
</evidence>
<gene>
    <name evidence="1" type="ORF">GSUB_17245</name>
</gene>
<reference evidence="1 2" key="1">
    <citation type="journal article" date="2015" name="Genome Announc.">
        <title>Genomes of Geoalkalibacter ferrihydriticus Z-0531T and Geoalkalibacter subterraneus Red1T, Two Haloalkaliphilic Metal-Reducing Deltaproteobacteria.</title>
        <authorList>
            <person name="Badalamenti J.P."/>
            <person name="Krajmalnik-Brown R."/>
            <person name="Torres C.I."/>
            <person name="Bond D.R."/>
        </authorList>
    </citation>
    <scope>NUCLEOTIDE SEQUENCE [LARGE SCALE GENOMIC DNA]</scope>
    <source>
        <strain evidence="1 2">Red1</strain>
        <plasmid evidence="2">Plasmid pGSUB1</plasmid>
    </source>
</reference>
<organism evidence="1 2">
    <name type="scientific">Geoalkalibacter subterraneus</name>
    <dbReference type="NCBI Taxonomy" id="483547"/>
    <lineage>
        <taxon>Bacteria</taxon>
        <taxon>Pseudomonadati</taxon>
        <taxon>Thermodesulfobacteriota</taxon>
        <taxon>Desulfuromonadia</taxon>
        <taxon>Desulfuromonadales</taxon>
        <taxon>Geoalkalibacteraceae</taxon>
        <taxon>Geoalkalibacter</taxon>
    </lineage>
</organism>
<geneLocation type="plasmid" evidence="1 2">
    <name>pGSUB1</name>
</geneLocation>
<sequence>MLETAHSSCSVVLGGTEFWALRNDLGAVTLAATKQLKSSGKIKLCASQTTRQKLLLFPEDRCTCSAQKELANIKPFARHIADIDFQQLHTPLPRYLWVKGPCIHCSKTIVTGIEITRRATGSSLIDIVRRKFSQKDPSPQADPQRVERLFAFYQNSLFWQYGDALASGHLNVDNPLGVWF</sequence>
<dbReference type="EMBL" id="CP010312">
    <property type="protein sequence ID" value="AJF08231.1"/>
    <property type="molecule type" value="Genomic_DNA"/>
</dbReference>
<dbReference type="Proteomes" id="UP000035036">
    <property type="component" value="Plasmid pGSUB1"/>
</dbReference>
<dbReference type="AlphaFoldDB" id="A0A0B5FXA9"/>
<proteinExistence type="predicted"/>
<keyword evidence="2" id="KW-1185">Reference proteome</keyword>
<accession>A0A0B5FXA9</accession>
<dbReference type="HOGENOM" id="CLU_1494186_0_0_7"/>
<keyword evidence="1" id="KW-0614">Plasmid</keyword>
<protein>
    <submittedName>
        <fullName evidence="1">Uncharacterized protein</fullName>
    </submittedName>
</protein>